<reference evidence="8" key="1">
    <citation type="journal article" date="2021" name="Arch. Microbiol.">
        <title>Methyloradius palustris gen. nov., sp. nov., a methanol-oxidizing bacterium isolated from snow.</title>
        <authorList>
            <person name="Miyadera T."/>
            <person name="Kojima H."/>
            <person name="Fukui M."/>
        </authorList>
    </citation>
    <scope>NUCLEOTIDE SEQUENCE</scope>
    <source>
        <strain evidence="8">Zm11</strain>
    </source>
</reference>
<evidence type="ECO:0000256" key="2">
    <source>
        <dbReference type="ARBA" id="ARBA00004613"/>
    </source>
</evidence>
<dbReference type="InterPro" id="IPR018511">
    <property type="entry name" value="Hemolysin-typ_Ca-bd_CS"/>
</dbReference>
<keyword evidence="6" id="KW-0843">Virulence</keyword>
<dbReference type="InterPro" id="IPR003995">
    <property type="entry name" value="RTX_toxin_determinant-A"/>
</dbReference>
<dbReference type="InterPro" id="IPR001343">
    <property type="entry name" value="Hemolysn_Ca-bd"/>
</dbReference>
<dbReference type="Proteomes" id="UP000826722">
    <property type="component" value="Chromosome"/>
</dbReference>
<evidence type="ECO:0000256" key="4">
    <source>
        <dbReference type="ARBA" id="ARBA00022656"/>
    </source>
</evidence>
<protein>
    <recommendedName>
        <fullName evidence="10">Hemolysin-type calcium-binding region</fullName>
    </recommendedName>
</protein>
<dbReference type="PANTHER" id="PTHR38340">
    <property type="entry name" value="S-LAYER PROTEIN"/>
    <property type="match status" value="1"/>
</dbReference>
<keyword evidence="3" id="KW-0964">Secreted</keyword>
<keyword evidence="4" id="KW-0800">Toxin</keyword>
<dbReference type="GO" id="GO:0005576">
    <property type="term" value="C:extracellular region"/>
    <property type="evidence" value="ECO:0007669"/>
    <property type="project" value="UniProtKB-SubCell"/>
</dbReference>
<name>A0A8D5G1K0_9PROT</name>
<evidence type="ECO:0000256" key="3">
    <source>
        <dbReference type="ARBA" id="ARBA00022525"/>
    </source>
</evidence>
<dbReference type="GO" id="GO:0016020">
    <property type="term" value="C:membrane"/>
    <property type="evidence" value="ECO:0007669"/>
    <property type="project" value="UniProtKB-SubCell"/>
</dbReference>
<dbReference type="InterPro" id="IPR011049">
    <property type="entry name" value="Serralysin-like_metalloprot_C"/>
</dbReference>
<dbReference type="EMBL" id="AP024110">
    <property type="protein sequence ID" value="BCM26284.1"/>
    <property type="molecule type" value="Genomic_DNA"/>
</dbReference>
<dbReference type="PROSITE" id="PS00330">
    <property type="entry name" value="HEMOLYSIN_CALCIUM"/>
    <property type="match status" value="17"/>
</dbReference>
<dbReference type="Pfam" id="PF00353">
    <property type="entry name" value="HemolysinCabind"/>
    <property type="match status" value="33"/>
</dbReference>
<keyword evidence="9" id="KW-1185">Reference proteome</keyword>
<keyword evidence="7" id="KW-0472">Membrane</keyword>
<dbReference type="RefSeq" id="WP_221764292.1">
    <property type="nucleotide sequence ID" value="NZ_AP024110.1"/>
</dbReference>
<evidence type="ECO:0000313" key="9">
    <source>
        <dbReference type="Proteomes" id="UP000826722"/>
    </source>
</evidence>
<organism evidence="8 9">
    <name type="scientific">Methyloradius palustris</name>
    <dbReference type="NCBI Taxonomy" id="2778876"/>
    <lineage>
        <taxon>Bacteria</taxon>
        <taxon>Pseudomonadati</taxon>
        <taxon>Pseudomonadota</taxon>
        <taxon>Betaproteobacteria</taxon>
        <taxon>Nitrosomonadales</taxon>
        <taxon>Methylophilaceae</taxon>
        <taxon>Methyloradius</taxon>
    </lineage>
</organism>
<proteinExistence type="predicted"/>
<dbReference type="PANTHER" id="PTHR38340:SF1">
    <property type="entry name" value="S-LAYER PROTEIN"/>
    <property type="match status" value="1"/>
</dbReference>
<dbReference type="InterPro" id="IPR050557">
    <property type="entry name" value="RTX_toxin/Mannuronan_C5-epim"/>
</dbReference>
<dbReference type="PRINTS" id="PR01488">
    <property type="entry name" value="RTXTOXINA"/>
</dbReference>
<evidence type="ECO:0000256" key="7">
    <source>
        <dbReference type="ARBA" id="ARBA00023136"/>
    </source>
</evidence>
<dbReference type="GO" id="GO:0005509">
    <property type="term" value="F:calcium ion binding"/>
    <property type="evidence" value="ECO:0007669"/>
    <property type="project" value="InterPro"/>
</dbReference>
<evidence type="ECO:0000313" key="8">
    <source>
        <dbReference type="EMBL" id="BCM26284.1"/>
    </source>
</evidence>
<evidence type="ECO:0000256" key="6">
    <source>
        <dbReference type="ARBA" id="ARBA00023026"/>
    </source>
</evidence>
<dbReference type="SUPFAM" id="SSF51120">
    <property type="entry name" value="beta-Roll"/>
    <property type="match status" value="29"/>
</dbReference>
<evidence type="ECO:0000256" key="5">
    <source>
        <dbReference type="ARBA" id="ARBA00022737"/>
    </source>
</evidence>
<comment type="subcellular location">
    <subcellularLocation>
        <location evidence="1">Membrane</location>
    </subcellularLocation>
    <subcellularLocation>
        <location evidence="2">Secreted</location>
    </subcellularLocation>
</comment>
<accession>A0A8D5G1K0</accession>
<evidence type="ECO:0000256" key="1">
    <source>
        <dbReference type="ARBA" id="ARBA00004370"/>
    </source>
</evidence>
<dbReference type="KEGG" id="mpau:ZMTM_25430"/>
<sequence>MAINQPALTEHRQVTNEKHNIVGKVIRVQPGADNIIHLKESHGALKSVDVADVDLVLGFADGTYIVIPNGALDAITGSPHKVEFSDSFSASTDDLFKQVGHIDAADAGNLRIISENIDTKLAFAGESDSDITSLILSLNDLSTSTSAPPAPLPKASAITNSGAIGKSGGGRFDTENLDTVVPPSISQPTAYRVGTKVQDIGDIKIGIPAITGNFYVAEEYKVDPSFRADTPIGSRDSSASAQGTREVITAANNSTINENAAFANNDPGSWEKTLNLAIAGFTTINSITLSVPGSLGFTFNISGPGITQTAANTWTLTGDPTTLASGINLAITYSLALDGTTIPANTSNPFPLQVNVQGDAGVIPLDLFKSFYFSYRETNSPADFALVDSSGNPIYVLPARGVGYDIYGAAGGQEIHAGAGYDLVVAGSGNDTVYGDAGNDTLRGGVGNDYLDGGTGNDLLEGGLGGDTLIGGAGTDTATYVNAGSAVTVNLTDNVYNTSTNSNNITNLLTTPQVGEALNDVFNSVENVTGSAYNDLIIGDAAANYLAGGDGDDTLEGMAGNDTLDGGAGNNTASYAHAGVVSNVGVGVVATLTTLSDVTPTGDAAGDVYINIQNLQGSAFNDKLIGDANNNILSGGDGNDTLEGMGGNNTLNGGNGSDTASYAHADAAVTASLVTNTGNIAGGLGSDVYSSIENLEGSSFNDLLTGDVNANLLSGGAGNDTLIGGGGADTLRGGNGTDTASYATSTSAVVVNLNDNTEGFVNNTLAVTQVGDALNNQFNSIENVTGSSFDDYLIGNSSANLLNGGDGNDTLEGIGNSIATGGDTMNGGVDTGISNNTVTYLHATAAVNASLTTNTGTITGFATDTFINIQNLTGSANNDVLTGNNSSNILRGGDGNDTLQGLGGSDTLDGGTGTNTANFAAATNGVVVNLDTGNTTVFDGATVNYGTAADAPFSQDGIGGGSVGNDTLIRIQNVVGTAYSDSITGSSAANLLQAGAGNDTLEGIAGVVGDTLDGGDGSDTASYANATAGVQASLLANVVYNSVTGNTGTVTGFGQDTFTSIENLTGSAFDDYLINRDRTAGSSGDSIVGGAGNDTIVAGAKASGSGNDSIDGGTGIDTLSFERLSAAVTVVLNNAGSGTASITGANGNDVLTGIENLTGGTGNDSFTLGVLPTTASTVKSGVVDGGAGTDTVIYNVGTSLYANLATGVVGTSSAATTQYLYNIENITGGSGDDTLIGNTGTNLLNGGSGNDILEGGAAGDTLIGGGGTDTASYAGYAPASGTTGVTVNLTDNVFGNTPTNTLNVQQTGDALGDLFSGISNILGSAYDDYLIGNTAANSIAGGQGNDTLEGVGGGDTLDGGTGNDTASYAHAGAAVTASLNTSTYNSVTGNTGKIVGLSTDTLSNIENLTGSNFNDYLINRDQVSNTDAGDSIAGGAGNDTLIAGIGIGGAGSDTLDGGTGVDTASFERFTNAVNVVLNASGNGTASSNGSAQQLNSIENLIGGSGDDTFSVAAIPTGSAANGGVINGGTGIDTVTYSVSTSVYANLATGAVGNSLATAVSGILSNVENLTGGSANDTLIGDANANLLTGGLGSDSLEGGAGADTLVGGGGTDTASYAGAGAAVTVNLTDNQLGNVTNTLSNALQTGDAAGDQFSGIENITGSGFNDYLIGDLNANSIVGGAGSDTLEGIGGTVGDILDGGTGTDTVSYLHATAAVSASLNTNSGQITGFGADTFVNIENLTGSAFADTLSARDRTAATTIGSSLQGGLGNDTLVASTRTSTTVGDTLDGGSGVDTASFQRLSTAVTVALDASGNGTATSNGATDQLVSIENLVGGTGNDSFTVAYVPTGSLANGGAIDGGSGIDTVTYNVSSTIYANLATGAVGTSLATALTGALSNIEIVTGGSGDDTLIGDANNNLLNGGLGNDILEGAAGADTLIGGGGTDTASYAGYVPASGTTGVTVNLNDNQNGSVTNSLGVTQTGDAAGDQFSGISNITGSAYDDYLIGNTAANSISGGLGNDTLEGIGGGDTLDGGGGNDTASYAHASAAVSASLNNSTYNGVVGDSGKIVGLSTDTLTNIENLTGSNFNDYLINRDRVASTDAGDSIAGGSGNDTLLAGIGFSGAGADTLDGGTGIDTASFERITSAVTVVLDASGNGTGINNGLTDQLASIENLTGGNGNDSFTLSVLPSTVSGVKSGVVDGGSGNDTLTYNVSTSLYANLATGVVGTSSAATTQYLSNLENLTGGSGNDTLIGDANANILTGGLGSDSLEGGAGADTLVGGGGTDTASYAGAGAAVTVNLTDNQLGNVTSTLGVTQTGDAAGDQFSGIENITGSGFNDYLIGDLNANSIVGGVGNDTLEGIGGTVGDTLDGGTGTDTVSYLHATAGVSASLLSSTYAGVAGNSGTITGFGTDTFTSIENLVGSANNDILVSRDRTVATTGTLGANLQGGGGNDTLIASNRTGAVGADSLDGGTGTDTASFERLTTAVNVVLDISGNGTATSNGTSDQLTSIENLIGSAGNDTFTVAYVPTGIAANGGVINGGAGNDTVIYTATGGVYANLATASVGNTLATAVAGILSNVENLTGGSGNDTLTGDINANILSGGLGNDTLEGGAGSDTLIGGGGTDTASYAGYVPASGTTGVTVNLTDNVYGSVTSTLAVAQTGDALGDQFSGISNVIGSAYDDYLIGDLNANSLTGGLGNDTLEGMAGADTLDGGAGNNTASYAHAPTAVTASLLNSAINNGNAAGDVYINIQNLTGGTGNDSLIGDTQANILSGGAGNDTLEGTGNAVATGGDTLDGGTGINTASYAGATVAVTASLLTNSGTITGFATDTFVAGTIQNLTGGSGDDSLTGDANGNVLIGGAGNNTLIGGAGADTLIGGANTDTASYAGATAAVTVNLTDNQYGGLTTTLGVAQTGDAAGDQFSSIENVTGSDNNDLLIGNSVANYLSGGIGDDTLEGMAGADTLDGGTGNNTASYAHASAAVAALLGTAPTGSGIVVSGDAVGDSYINIQNLLGSAFNDTLVGDGNNNILTGGSGDDLLVGNGGTADTLLGGIGNDTLVSGAGSDSLDGGNGTDIASYRYSTVGVTASLINPASNTGDASGDIYTSIEGLEGSAQADNLTGDDNANILIGGAGDDTLTGGVGNDTLYGDAGNDTANFAGLAAVTVVLDATGNGTATSASGNDTLFSIENLVGTSLNDSFTMGVLPSAGTGGLIDGGAGTDTVIYNVGTTQVVANLTTGVVNGVNGILTNVENLTSAGGNDSLTGSSVANVLTGGAGDDTLIGAGGADTLNGGTGVDTASFAGLNAITVTLDATGGGTATSTSGNVTLTSIENLIGTSNNDTITLSVLPTATTGGIIDGGAGTDTLIYSVGSTQVIADLSTGIVNGVAGRVTNIENLTSANGNDSLTGDANNNILTGSNGSDTINGGLGNDLIYGGVDATGTDTASNTLYGGDGNDTIYGGNSGNLIYGDNLDGTGTGNDSIIGGTGVDTIYGGDGNDWIDGGAGADSLLGGNGNDTITGGAGADFIDGGAGNDTARYTTAVNVQLTGTGTMTAVGANGDTTVAGALAYTGDAVGDSLNNIENLTVTTGASFLIGDANDNILTGGNSNDTLEGMAGNDTMIGGGGSDTVTFIHSTGAVSASLASGIATITTGNSIGTDTLTAITNLIGTYFNDTLVGDGNANTIRAGDGNDSITGNNGADTLYGGAGADTIYGGADATGTDTGNNLIYGGAGNDLIYGGNSGNTIYGDDAVSGGTSPGDDTIIGGTGNDVIYGGDGNDSITGGAGNDNMDGGAGNDWIDARLGVDTVTGGLGNDTILGSVTASNIFKSVDGGAGTDTLILSGFTVAATPTYALSTLTNINNIVTNMETISIQGDATPVATSFSVDAASIQAVVGAGTGSTLTLIHGSEDSFSITLAGTQSSTSTVVSGTETDYTIWSGAGGTGTQLAHLNWVG</sequence>
<dbReference type="Gene3D" id="2.150.10.10">
    <property type="entry name" value="Serralysin-like metalloprotease, C-terminal"/>
    <property type="match status" value="26"/>
</dbReference>
<dbReference type="GO" id="GO:0090729">
    <property type="term" value="F:toxin activity"/>
    <property type="evidence" value="ECO:0007669"/>
    <property type="project" value="UniProtKB-KW"/>
</dbReference>
<gene>
    <name evidence="8" type="ORF">ZMTM_25430</name>
</gene>
<dbReference type="PRINTS" id="PR00313">
    <property type="entry name" value="CABNDNGRPT"/>
</dbReference>
<evidence type="ECO:0008006" key="10">
    <source>
        <dbReference type="Google" id="ProtNLM"/>
    </source>
</evidence>
<keyword evidence="5" id="KW-0677">Repeat</keyword>